<gene>
    <name evidence="8" type="ORF">L0668_05415</name>
</gene>
<evidence type="ECO:0000256" key="1">
    <source>
        <dbReference type="ARBA" id="ARBA00004651"/>
    </source>
</evidence>
<feature type="transmembrane region" description="Helical" evidence="7">
    <location>
        <begin position="209"/>
        <end position="238"/>
    </location>
</feature>
<feature type="transmembrane region" description="Helical" evidence="7">
    <location>
        <begin position="179"/>
        <end position="197"/>
    </location>
</feature>
<dbReference type="SUPFAM" id="SSF103473">
    <property type="entry name" value="MFS general substrate transporter"/>
    <property type="match status" value="1"/>
</dbReference>
<feature type="transmembrane region" description="Helical" evidence="7">
    <location>
        <begin position="244"/>
        <end position="264"/>
    </location>
</feature>
<evidence type="ECO:0000313" key="9">
    <source>
        <dbReference type="Proteomes" id="UP001521137"/>
    </source>
</evidence>
<dbReference type="RefSeq" id="WP_235311056.1">
    <property type="nucleotide sequence ID" value="NZ_JAKGAS010000002.1"/>
</dbReference>
<dbReference type="EMBL" id="JAKGAS010000002">
    <property type="protein sequence ID" value="MCF2947537.1"/>
    <property type="molecule type" value="Genomic_DNA"/>
</dbReference>
<reference evidence="8 9" key="1">
    <citation type="submission" date="2022-01" db="EMBL/GenBank/DDBJ databases">
        <title>Paraglaciecola sp. G1-23.</title>
        <authorList>
            <person name="Jin M.S."/>
            <person name="Han D.M."/>
            <person name="Kim H.M."/>
            <person name="Jeon C.O."/>
        </authorList>
    </citation>
    <scope>NUCLEOTIDE SEQUENCE [LARGE SCALE GENOMIC DNA]</scope>
    <source>
        <strain evidence="8 9">G1-23</strain>
    </source>
</reference>
<accession>A0ABS9D517</accession>
<keyword evidence="5 7" id="KW-1133">Transmembrane helix</keyword>
<evidence type="ECO:0000256" key="2">
    <source>
        <dbReference type="ARBA" id="ARBA00006386"/>
    </source>
</evidence>
<evidence type="ECO:0000256" key="5">
    <source>
        <dbReference type="ARBA" id="ARBA00022989"/>
    </source>
</evidence>
<comment type="similarity">
    <text evidence="2">Belongs to the UPF0718 family.</text>
</comment>
<evidence type="ECO:0000256" key="4">
    <source>
        <dbReference type="ARBA" id="ARBA00022692"/>
    </source>
</evidence>
<name>A0ABS9D517_9ALTE</name>
<keyword evidence="4 7" id="KW-0812">Transmembrane</keyword>
<feature type="transmembrane region" description="Helical" evidence="7">
    <location>
        <begin position="48"/>
        <end position="71"/>
    </location>
</feature>
<dbReference type="Pfam" id="PF03773">
    <property type="entry name" value="ArsP_1"/>
    <property type="match status" value="1"/>
</dbReference>
<evidence type="ECO:0000256" key="7">
    <source>
        <dbReference type="SAM" id="Phobius"/>
    </source>
</evidence>
<keyword evidence="3" id="KW-1003">Cell membrane</keyword>
<dbReference type="InterPro" id="IPR005524">
    <property type="entry name" value="DUF318"/>
</dbReference>
<keyword evidence="6 7" id="KW-0472">Membrane</keyword>
<comment type="subcellular location">
    <subcellularLocation>
        <location evidence="1">Cell membrane</location>
        <topology evidence="1">Multi-pass membrane protein</topology>
    </subcellularLocation>
</comment>
<dbReference type="NCBIfam" id="NF033936">
    <property type="entry name" value="CuZnOut_SO0444"/>
    <property type="match status" value="1"/>
</dbReference>
<dbReference type="PANTHER" id="PTHR34184">
    <property type="entry name" value="UPF0718 PROTEIN YCGR"/>
    <property type="match status" value="1"/>
</dbReference>
<sequence length="345" mass="37053">MQLGLNFIHLFVESAPYLLLGMWVAGLINQFVPKTWIDKSLGQDSSVVTAALIGAPLPLCSCSVIPVAMGIRRSGASKASTASFLVATPETGVDSLGITYALMGPIMTIARPIAAIFSAITTGMLIKNFGTQEAQNIHQQKSEPAKKSCCGHAKPKPESFGQKLKSSFVFGFGQLLRDFMLWFLIGIGFAALVATYVPTNYITDYAQGIGAMLLVVLISIPMYICATASTPIAVALLMSGITPGAALVFMLTGPATNIATLMVIKKELGKRELGIYLVGIIVSALFAGLLLDYLFGQFNWQLDLSHGQHSDMIGLFYQTCAWILAGLILIQFLKNYGFKKHANSN</sequence>
<protein>
    <submittedName>
        <fullName evidence="8">SO_0444 family Cu/Zn efflux transporter</fullName>
    </submittedName>
</protein>
<feature type="transmembrane region" description="Helical" evidence="7">
    <location>
        <begin position="315"/>
        <end position="333"/>
    </location>
</feature>
<feature type="transmembrane region" description="Helical" evidence="7">
    <location>
        <begin position="109"/>
        <end position="126"/>
    </location>
</feature>
<comment type="caution">
    <text evidence="8">The sequence shown here is derived from an EMBL/GenBank/DDBJ whole genome shotgun (WGS) entry which is preliminary data.</text>
</comment>
<feature type="transmembrane region" description="Helical" evidence="7">
    <location>
        <begin position="273"/>
        <end position="295"/>
    </location>
</feature>
<feature type="transmembrane region" description="Helical" evidence="7">
    <location>
        <begin position="7"/>
        <end position="28"/>
    </location>
</feature>
<keyword evidence="9" id="KW-1185">Reference proteome</keyword>
<evidence type="ECO:0000313" key="8">
    <source>
        <dbReference type="EMBL" id="MCF2947537.1"/>
    </source>
</evidence>
<organism evidence="8 9">
    <name type="scientific">Paraglaciecola algarum</name>
    <dbReference type="NCBI Taxonomy" id="3050085"/>
    <lineage>
        <taxon>Bacteria</taxon>
        <taxon>Pseudomonadati</taxon>
        <taxon>Pseudomonadota</taxon>
        <taxon>Gammaproteobacteria</taxon>
        <taxon>Alteromonadales</taxon>
        <taxon>Alteromonadaceae</taxon>
        <taxon>Paraglaciecola</taxon>
    </lineage>
</organism>
<dbReference type="Proteomes" id="UP001521137">
    <property type="component" value="Unassembled WGS sequence"/>
</dbReference>
<dbReference type="InterPro" id="IPR036259">
    <property type="entry name" value="MFS_trans_sf"/>
</dbReference>
<dbReference type="PANTHER" id="PTHR34184:SF4">
    <property type="entry name" value="UPF0718 PROTEIN YCGR"/>
    <property type="match status" value="1"/>
</dbReference>
<evidence type="ECO:0000256" key="6">
    <source>
        <dbReference type="ARBA" id="ARBA00023136"/>
    </source>
</evidence>
<evidence type="ECO:0000256" key="3">
    <source>
        <dbReference type="ARBA" id="ARBA00022475"/>
    </source>
</evidence>
<proteinExistence type="inferred from homology"/>
<dbReference type="InterPro" id="IPR052923">
    <property type="entry name" value="UPF0718"/>
</dbReference>